<evidence type="ECO:0000313" key="1">
    <source>
        <dbReference type="EMBL" id="GFT89852.1"/>
    </source>
</evidence>
<name>A0A8X6PU90_NEPPI</name>
<dbReference type="Proteomes" id="UP000887013">
    <property type="component" value="Unassembled WGS sequence"/>
</dbReference>
<protein>
    <submittedName>
        <fullName evidence="1">Uncharacterized protein</fullName>
    </submittedName>
</protein>
<evidence type="ECO:0000313" key="2">
    <source>
        <dbReference type="Proteomes" id="UP000887013"/>
    </source>
</evidence>
<dbReference type="AlphaFoldDB" id="A0A8X6PU90"/>
<sequence>MISWRLHRVFRMAVCHDHVPDSFFGARNWTLITLSGFVSGCGQMIRQTLPYSHLVGRSSAIIEDGNLPTADRLIMEVNRSSQSNDEALLSRSE</sequence>
<keyword evidence="2" id="KW-1185">Reference proteome</keyword>
<comment type="caution">
    <text evidence="1">The sequence shown here is derived from an EMBL/GenBank/DDBJ whole genome shotgun (WGS) entry which is preliminary data.</text>
</comment>
<gene>
    <name evidence="1" type="ORF">NPIL_111911</name>
</gene>
<dbReference type="EMBL" id="BMAW01120566">
    <property type="protein sequence ID" value="GFT89852.1"/>
    <property type="molecule type" value="Genomic_DNA"/>
</dbReference>
<reference evidence="1" key="1">
    <citation type="submission" date="2020-08" db="EMBL/GenBank/DDBJ databases">
        <title>Multicomponent nature underlies the extraordinary mechanical properties of spider dragline silk.</title>
        <authorList>
            <person name="Kono N."/>
            <person name="Nakamura H."/>
            <person name="Mori M."/>
            <person name="Yoshida Y."/>
            <person name="Ohtoshi R."/>
            <person name="Malay A.D."/>
            <person name="Moran D.A.P."/>
            <person name="Tomita M."/>
            <person name="Numata K."/>
            <person name="Arakawa K."/>
        </authorList>
    </citation>
    <scope>NUCLEOTIDE SEQUENCE</scope>
</reference>
<proteinExistence type="predicted"/>
<accession>A0A8X6PU90</accession>
<organism evidence="1 2">
    <name type="scientific">Nephila pilipes</name>
    <name type="common">Giant wood spider</name>
    <name type="synonym">Nephila maculata</name>
    <dbReference type="NCBI Taxonomy" id="299642"/>
    <lineage>
        <taxon>Eukaryota</taxon>
        <taxon>Metazoa</taxon>
        <taxon>Ecdysozoa</taxon>
        <taxon>Arthropoda</taxon>
        <taxon>Chelicerata</taxon>
        <taxon>Arachnida</taxon>
        <taxon>Araneae</taxon>
        <taxon>Araneomorphae</taxon>
        <taxon>Entelegynae</taxon>
        <taxon>Araneoidea</taxon>
        <taxon>Nephilidae</taxon>
        <taxon>Nephila</taxon>
    </lineage>
</organism>